<sequence length="228" mass="26240">MMLSAYLRKSRLVCVALPAALAMAASFSAFDASANESALTIKVEINGRMLYFPAHWAGWIEMGGAQPTYDNRNPRSDVIYRTTSMVQSNRATRAWNEGRVFWNTDLWPDFRFSLLEININHAEPLNQSLTEAFPDGWWPLPSHVDPTREGVGRISCDREPSTMRFERGTYAYLGCGVSRRVADGLGIRYRWNRLEVGEQNEREQDRRVQRLVEWLLTPPDRRMARPID</sequence>
<accession>A0ABW0NVB3</accession>
<dbReference type="Proteomes" id="UP001596060">
    <property type="component" value="Unassembled WGS sequence"/>
</dbReference>
<name>A0ABW0NVB3_9HYPH</name>
<feature type="signal peptide" evidence="1">
    <location>
        <begin position="1"/>
        <end position="24"/>
    </location>
</feature>
<protein>
    <submittedName>
        <fullName evidence="2">Uncharacterized protein</fullName>
    </submittedName>
</protein>
<dbReference type="EMBL" id="JBHSLU010000004">
    <property type="protein sequence ID" value="MFC5503973.1"/>
    <property type="molecule type" value="Genomic_DNA"/>
</dbReference>
<organism evidence="2 3">
    <name type="scientific">Bosea massiliensis</name>
    <dbReference type="NCBI Taxonomy" id="151419"/>
    <lineage>
        <taxon>Bacteria</taxon>
        <taxon>Pseudomonadati</taxon>
        <taxon>Pseudomonadota</taxon>
        <taxon>Alphaproteobacteria</taxon>
        <taxon>Hyphomicrobiales</taxon>
        <taxon>Boseaceae</taxon>
        <taxon>Bosea</taxon>
    </lineage>
</organism>
<proteinExistence type="predicted"/>
<reference evidence="3" key="1">
    <citation type="journal article" date="2019" name="Int. J. Syst. Evol. Microbiol.">
        <title>The Global Catalogue of Microorganisms (GCM) 10K type strain sequencing project: providing services to taxonomists for standard genome sequencing and annotation.</title>
        <authorList>
            <consortium name="The Broad Institute Genomics Platform"/>
            <consortium name="The Broad Institute Genome Sequencing Center for Infectious Disease"/>
            <person name="Wu L."/>
            <person name="Ma J."/>
        </authorList>
    </citation>
    <scope>NUCLEOTIDE SEQUENCE [LARGE SCALE GENOMIC DNA]</scope>
    <source>
        <strain evidence="3">CCUG 43117</strain>
    </source>
</reference>
<keyword evidence="1" id="KW-0732">Signal</keyword>
<evidence type="ECO:0000256" key="1">
    <source>
        <dbReference type="SAM" id="SignalP"/>
    </source>
</evidence>
<evidence type="ECO:0000313" key="3">
    <source>
        <dbReference type="Proteomes" id="UP001596060"/>
    </source>
</evidence>
<evidence type="ECO:0000313" key="2">
    <source>
        <dbReference type="EMBL" id="MFC5503973.1"/>
    </source>
</evidence>
<feature type="chain" id="PRO_5045220731" evidence="1">
    <location>
        <begin position="25"/>
        <end position="228"/>
    </location>
</feature>
<dbReference type="RefSeq" id="WP_156450008.1">
    <property type="nucleotide sequence ID" value="NZ_JBHSLU010000004.1"/>
</dbReference>
<gene>
    <name evidence="2" type="ORF">ACFPN9_01730</name>
</gene>
<comment type="caution">
    <text evidence="2">The sequence shown here is derived from an EMBL/GenBank/DDBJ whole genome shotgun (WGS) entry which is preliminary data.</text>
</comment>
<keyword evidence="3" id="KW-1185">Reference proteome</keyword>